<name>A0A495W0X4_9PSEU</name>
<reference evidence="2 3" key="1">
    <citation type="submission" date="2018-10" db="EMBL/GenBank/DDBJ databases">
        <title>Sequencing the genomes of 1000 actinobacteria strains.</title>
        <authorList>
            <person name="Klenk H.-P."/>
        </authorList>
    </citation>
    <scope>NUCLEOTIDE SEQUENCE [LARGE SCALE GENOMIC DNA]</scope>
    <source>
        <strain evidence="2 3">DSM 43800</strain>
    </source>
</reference>
<comment type="caution">
    <text evidence="2">The sequence shown here is derived from an EMBL/GenBank/DDBJ whole genome shotgun (WGS) entry which is preliminary data.</text>
</comment>
<dbReference type="EMBL" id="RBXO01000001">
    <property type="protein sequence ID" value="RKT54345.1"/>
    <property type="molecule type" value="Genomic_DNA"/>
</dbReference>
<gene>
    <name evidence="2" type="ORF">C8E97_2965</name>
</gene>
<dbReference type="OrthoDB" id="5185346at2"/>
<feature type="transmembrane region" description="Helical" evidence="1">
    <location>
        <begin position="190"/>
        <end position="211"/>
    </location>
</feature>
<keyword evidence="1" id="KW-0472">Membrane</keyword>
<evidence type="ECO:0000256" key="1">
    <source>
        <dbReference type="SAM" id="Phobius"/>
    </source>
</evidence>
<evidence type="ECO:0000313" key="2">
    <source>
        <dbReference type="EMBL" id="RKT54345.1"/>
    </source>
</evidence>
<keyword evidence="1" id="KW-0812">Transmembrane</keyword>
<accession>A0A495W0X4</accession>
<dbReference type="Proteomes" id="UP000282084">
    <property type="component" value="Unassembled WGS sequence"/>
</dbReference>
<keyword evidence="1" id="KW-1133">Transmembrane helix</keyword>
<keyword evidence="3" id="KW-1185">Reference proteome</keyword>
<feature type="transmembrane region" description="Helical" evidence="1">
    <location>
        <begin position="118"/>
        <end position="137"/>
    </location>
</feature>
<feature type="transmembrane region" description="Helical" evidence="1">
    <location>
        <begin position="143"/>
        <end position="162"/>
    </location>
</feature>
<protein>
    <submittedName>
        <fullName evidence="2">Uncharacterized protein</fullName>
    </submittedName>
</protein>
<dbReference type="RefSeq" id="WP_121005922.1">
    <property type="nucleotide sequence ID" value="NZ_RBXO01000001.1"/>
</dbReference>
<sequence length="237" mass="26908">MDASPHLLLDAAWLTAKVVSCGTLGLYLATLGHPCEVHAEARIVRYLIAAPPTAIFRWREPVGYEVTAYHAATDEEKVEPALCQPVRWSPTFLVWRRKGPQPRSVMVRSALIAFRMRVLFFLCFHVGSFCLLGWLAVTGDRRWFVALVVLAVHQLAYTHTGVHILWRRRWLFAVIGLGAWVYLQGGVFETIAVCTAGVLMVLAIAGQWNLVTSRRFRLARDSERGPFAPVRFRRRPW</sequence>
<evidence type="ECO:0000313" key="3">
    <source>
        <dbReference type="Proteomes" id="UP000282084"/>
    </source>
</evidence>
<proteinExistence type="predicted"/>
<dbReference type="AlphaFoldDB" id="A0A495W0X4"/>
<organism evidence="2 3">
    <name type="scientific">Saccharothrix australiensis</name>
    <dbReference type="NCBI Taxonomy" id="2072"/>
    <lineage>
        <taxon>Bacteria</taxon>
        <taxon>Bacillati</taxon>
        <taxon>Actinomycetota</taxon>
        <taxon>Actinomycetes</taxon>
        <taxon>Pseudonocardiales</taxon>
        <taxon>Pseudonocardiaceae</taxon>
        <taxon>Saccharothrix</taxon>
    </lineage>
</organism>